<dbReference type="OrthoDB" id="6022699at2759"/>
<dbReference type="Gene3D" id="6.10.140.1040">
    <property type="match status" value="1"/>
</dbReference>
<evidence type="ECO:0000313" key="5">
    <source>
        <dbReference type="EMBL" id="PVD22764.1"/>
    </source>
</evidence>
<accession>A0A2T7NNM2</accession>
<dbReference type="InterPro" id="IPR006861">
    <property type="entry name" value="HABP4_PAIRBP1-bd"/>
</dbReference>
<feature type="compositionally biased region" description="Basic and acidic residues" evidence="3">
    <location>
        <begin position="387"/>
        <end position="413"/>
    </location>
</feature>
<feature type="compositionally biased region" description="Basic and acidic residues" evidence="3">
    <location>
        <begin position="267"/>
        <end position="277"/>
    </location>
</feature>
<feature type="compositionally biased region" description="Basic residues" evidence="3">
    <location>
        <begin position="167"/>
        <end position="178"/>
    </location>
</feature>
<proteinExistence type="inferred from homology"/>
<comment type="caution">
    <text evidence="5">The sequence shown here is derived from an EMBL/GenBank/DDBJ whole genome shotgun (WGS) entry which is preliminary data.</text>
</comment>
<organism evidence="5 6">
    <name type="scientific">Pomacea canaliculata</name>
    <name type="common">Golden apple snail</name>
    <dbReference type="NCBI Taxonomy" id="400727"/>
    <lineage>
        <taxon>Eukaryota</taxon>
        <taxon>Metazoa</taxon>
        <taxon>Spiralia</taxon>
        <taxon>Lophotrochozoa</taxon>
        <taxon>Mollusca</taxon>
        <taxon>Gastropoda</taxon>
        <taxon>Caenogastropoda</taxon>
        <taxon>Architaenioglossa</taxon>
        <taxon>Ampullarioidea</taxon>
        <taxon>Ampullariidae</taxon>
        <taxon>Pomacea</taxon>
    </lineage>
</organism>
<dbReference type="EMBL" id="PZQS01000010">
    <property type="protein sequence ID" value="PVD22764.1"/>
    <property type="molecule type" value="Genomic_DNA"/>
</dbReference>
<dbReference type="SMART" id="SM01233">
    <property type="entry name" value="HABP4_PAI-RBP1"/>
    <property type="match status" value="1"/>
</dbReference>
<name>A0A2T7NNM2_POMCA</name>
<keyword evidence="6" id="KW-1185">Reference proteome</keyword>
<dbReference type="AlphaFoldDB" id="A0A2T7NNM2"/>
<dbReference type="GO" id="GO:0003723">
    <property type="term" value="F:RNA binding"/>
    <property type="evidence" value="ECO:0007669"/>
    <property type="project" value="InterPro"/>
</dbReference>
<evidence type="ECO:0000256" key="2">
    <source>
        <dbReference type="ARBA" id="ARBA00035118"/>
    </source>
</evidence>
<feature type="compositionally biased region" description="Acidic residues" evidence="3">
    <location>
        <begin position="322"/>
        <end position="334"/>
    </location>
</feature>
<comment type="similarity">
    <text evidence="2">Belongs to the SERBP1-HABP4 family.</text>
</comment>
<dbReference type="PANTHER" id="PTHR12299">
    <property type="entry name" value="HYALURONIC ACID-BINDING PROTEIN 4"/>
    <property type="match status" value="1"/>
</dbReference>
<dbReference type="Pfam" id="PF16174">
    <property type="entry name" value="IHABP4_N"/>
    <property type="match status" value="1"/>
</dbReference>
<protein>
    <recommendedName>
        <fullName evidence="4">Hyaluronan/mRNA-binding protein domain-containing protein</fullName>
    </recommendedName>
</protein>
<dbReference type="OMA" id="AIMPGHL"/>
<feature type="compositionally biased region" description="Gly residues" evidence="3">
    <location>
        <begin position="367"/>
        <end position="384"/>
    </location>
</feature>
<dbReference type="PANTHER" id="PTHR12299:SF17">
    <property type="entry name" value="AT19571P-RELATED"/>
    <property type="match status" value="1"/>
</dbReference>
<feature type="compositionally biased region" description="Basic residues" evidence="3">
    <location>
        <begin position="357"/>
        <end position="366"/>
    </location>
</feature>
<feature type="region of interest" description="Disordered" evidence="3">
    <location>
        <begin position="27"/>
        <end position="277"/>
    </location>
</feature>
<dbReference type="Pfam" id="PF04774">
    <property type="entry name" value="HABP4_PAI-RBP1"/>
    <property type="match status" value="1"/>
</dbReference>
<reference evidence="5 6" key="1">
    <citation type="submission" date="2018-04" db="EMBL/GenBank/DDBJ databases">
        <title>The genome of golden apple snail Pomacea canaliculata provides insight into stress tolerance and invasive adaptation.</title>
        <authorList>
            <person name="Liu C."/>
            <person name="Liu B."/>
            <person name="Ren Y."/>
            <person name="Zhang Y."/>
            <person name="Wang H."/>
            <person name="Li S."/>
            <person name="Jiang F."/>
            <person name="Yin L."/>
            <person name="Zhang G."/>
            <person name="Qian W."/>
            <person name="Fan W."/>
        </authorList>
    </citation>
    <scope>NUCLEOTIDE SEQUENCE [LARGE SCALE GENOMIC DNA]</scope>
    <source>
        <strain evidence="5">SZHN2017</strain>
        <tissue evidence="5">Muscle</tissue>
    </source>
</reference>
<dbReference type="InterPro" id="IPR032381">
    <property type="entry name" value="IHABP4_N"/>
</dbReference>
<evidence type="ECO:0000256" key="1">
    <source>
        <dbReference type="ARBA" id="ARBA00022845"/>
    </source>
</evidence>
<evidence type="ECO:0000313" key="6">
    <source>
        <dbReference type="Proteomes" id="UP000245119"/>
    </source>
</evidence>
<sequence length="413" mass="46070">MDLQYGIAVTNKYALFIDDEEDPLEILRQKEEEAKNQKKDGGDKKTKSKQSKKTAVVTESKVKAEPPPPKKEDKPNQPRQNDRGSARGGRGGRELRENDGSRPPRRQGPRENKELKGDDENVPPESRERTEGGIRRERREGGFERKDAGFERREGGFEREGFERGRGRGGRGRGRGRGGPRPEGGRGGFGGTGERRREFDRHSGTDKTGVKPVDKREGSGAHNWGTYKDDVEEQTQSQTPAEESTEWANAPAENTEAPTLNESGEGDVPKEDENKEMTLDEWKALQEQHRMKSSFNLRKAGEGVDNAQWKKGIAYQKKQEAGEDDESDEEEEDEDRHGHRKQLLTDIRITFSDTPRRGGRGGRRGGRAPGGRGGRGAGRGGFGGSDRSPRNLKEAAPRMDDETDFPRLVKSEA</sequence>
<evidence type="ECO:0000256" key="3">
    <source>
        <dbReference type="SAM" id="MobiDB-lite"/>
    </source>
</evidence>
<feature type="compositionally biased region" description="Basic and acidic residues" evidence="3">
    <location>
        <begin position="60"/>
        <end position="166"/>
    </location>
</feature>
<feature type="domain" description="Hyaluronan/mRNA-binding protein" evidence="4">
    <location>
        <begin position="195"/>
        <end position="303"/>
    </location>
</feature>
<feature type="compositionally biased region" description="Basic and acidic residues" evidence="3">
    <location>
        <begin position="193"/>
        <end position="219"/>
    </location>
</feature>
<dbReference type="Proteomes" id="UP000245119">
    <property type="component" value="Linkage Group LG10"/>
</dbReference>
<feature type="compositionally biased region" description="Gly residues" evidence="3">
    <location>
        <begin position="179"/>
        <end position="192"/>
    </location>
</feature>
<keyword evidence="1" id="KW-0810">Translation regulation</keyword>
<dbReference type="GO" id="GO:0005634">
    <property type="term" value="C:nucleus"/>
    <property type="evidence" value="ECO:0007669"/>
    <property type="project" value="TreeGrafter"/>
</dbReference>
<dbReference type="GO" id="GO:0005737">
    <property type="term" value="C:cytoplasm"/>
    <property type="evidence" value="ECO:0007669"/>
    <property type="project" value="TreeGrafter"/>
</dbReference>
<evidence type="ECO:0000259" key="4">
    <source>
        <dbReference type="SMART" id="SM01233"/>
    </source>
</evidence>
<feature type="compositionally biased region" description="Basic and acidic residues" evidence="3">
    <location>
        <begin position="27"/>
        <end position="45"/>
    </location>
</feature>
<gene>
    <name evidence="5" type="ORF">C0Q70_16020</name>
</gene>
<dbReference type="GO" id="GO:0006417">
    <property type="term" value="P:regulation of translation"/>
    <property type="evidence" value="ECO:0007669"/>
    <property type="project" value="UniProtKB-KW"/>
</dbReference>
<feature type="region of interest" description="Disordered" evidence="3">
    <location>
        <begin position="295"/>
        <end position="413"/>
    </location>
</feature>
<dbReference type="STRING" id="400727.A0A2T7NNM2"/>
<dbReference type="InterPro" id="IPR039764">
    <property type="entry name" value="HABP4/SERBP1-like"/>
</dbReference>